<dbReference type="CDD" id="cd08422">
    <property type="entry name" value="PBP2_CrgA_like"/>
    <property type="match status" value="1"/>
</dbReference>
<reference evidence="5 6" key="1">
    <citation type="submission" date="2014-08" db="EMBL/GenBank/DDBJ databases">
        <authorList>
            <person name="Bunnell A."/>
            <person name="Chain P.S."/>
            <person name="Chertkov O."/>
            <person name="Currie B.J."/>
            <person name="Daligault H.E."/>
            <person name="Davenport K.W."/>
            <person name="Davis C."/>
            <person name="Gleasner C.D."/>
            <person name="Johnson S.L."/>
            <person name="Kaestli M."/>
            <person name="Koren S."/>
            <person name="Kunde Y.A."/>
            <person name="Mayo M."/>
            <person name="McMurry K.K."/>
            <person name="Price E.P."/>
            <person name="Reitenga K.G."/>
            <person name="Robison R."/>
            <person name="Rosovitz M.J."/>
            <person name="Sarovich D.S."/>
            <person name="Teshima H."/>
        </authorList>
    </citation>
    <scope>NUCLEOTIDE SEQUENCE [LARGE SCALE GENOMIC DNA]</scope>
    <source>
        <strain evidence="5 6">MSHR44</strain>
    </source>
</reference>
<evidence type="ECO:0000256" key="1">
    <source>
        <dbReference type="ARBA" id="ARBA00009437"/>
    </source>
</evidence>
<evidence type="ECO:0000313" key="5">
    <source>
        <dbReference type="EMBL" id="KGX05530.1"/>
    </source>
</evidence>
<dbReference type="OrthoDB" id="9080054at2"/>
<accession>A0A069BAD5</accession>
<comment type="caution">
    <text evidence="5">The sequence shown here is derived from an EMBL/GenBank/DDBJ whole genome shotgun (WGS) entry which is preliminary data.</text>
</comment>
<dbReference type="GeneID" id="92979757"/>
<protein>
    <submittedName>
        <fullName evidence="5">Bacterial regulatory helix-turn-helix, lysR family protein</fullName>
    </submittedName>
</protein>
<dbReference type="SUPFAM" id="SSF46785">
    <property type="entry name" value="Winged helix' DNA-binding domain"/>
    <property type="match status" value="1"/>
</dbReference>
<dbReference type="PANTHER" id="PTHR30537:SF5">
    <property type="entry name" value="HTH-TYPE TRANSCRIPTIONAL ACTIVATOR TTDR-RELATED"/>
    <property type="match status" value="1"/>
</dbReference>
<dbReference type="eggNOG" id="COG0583">
    <property type="taxonomic scope" value="Bacteria"/>
</dbReference>
<sequence length="326" mass="35906">MNQIQTMRVFVCVAELQSFRRAARKLGVSNALVTRSIAMLETHLNTRLIHRTTRNLSLTEAGIRYLDGCRALLEEFDQLEASVERAVHEPVGTLRVAVSGLLSPGRITPLVDSYRRQYPKVRVQLTLTEGALDVIEAGYDAGLVTGGRLDGNPALIGHPLMPNTLALCAAPSYIERHGAPHRPDDLVRHACIALPADQHASTWRFVDPDHFTHVVSLQPVYTVNSASMVRAATLAGTGISVLPESYIADALESGELVRILGDYRIDDPDTQLSIVYPNRQFLPARTRSFVEHALYHLGGQKTETNGHYFMREAGTAKRPDVVTGLQ</sequence>
<dbReference type="Gene3D" id="1.10.10.10">
    <property type="entry name" value="Winged helix-like DNA-binding domain superfamily/Winged helix DNA-binding domain"/>
    <property type="match status" value="1"/>
</dbReference>
<dbReference type="Proteomes" id="UP000030475">
    <property type="component" value="Unassembled WGS sequence"/>
</dbReference>
<dbReference type="KEGG" id="but:X994_3425"/>
<evidence type="ECO:0000256" key="4">
    <source>
        <dbReference type="ARBA" id="ARBA00023163"/>
    </source>
</evidence>
<keyword evidence="3" id="KW-0238">DNA-binding</keyword>
<dbReference type="GO" id="GO:0003677">
    <property type="term" value="F:DNA binding"/>
    <property type="evidence" value="ECO:0007669"/>
    <property type="project" value="UniProtKB-KW"/>
</dbReference>
<dbReference type="PANTHER" id="PTHR30537">
    <property type="entry name" value="HTH-TYPE TRANSCRIPTIONAL REGULATOR"/>
    <property type="match status" value="1"/>
</dbReference>
<dbReference type="InterPro" id="IPR036388">
    <property type="entry name" value="WH-like_DNA-bd_sf"/>
</dbReference>
<dbReference type="FunFam" id="1.10.10.10:FF:000001">
    <property type="entry name" value="LysR family transcriptional regulator"/>
    <property type="match status" value="1"/>
</dbReference>
<dbReference type="Pfam" id="PF00126">
    <property type="entry name" value="HTH_1"/>
    <property type="match status" value="1"/>
</dbReference>
<dbReference type="InterPro" id="IPR000847">
    <property type="entry name" value="LysR_HTH_N"/>
</dbReference>
<evidence type="ECO:0000313" key="6">
    <source>
        <dbReference type="Proteomes" id="UP000030475"/>
    </source>
</evidence>
<evidence type="ECO:0000256" key="3">
    <source>
        <dbReference type="ARBA" id="ARBA00023125"/>
    </source>
</evidence>
<gene>
    <name evidence="5" type="ORF">Y036_2742</name>
</gene>
<dbReference type="SUPFAM" id="SSF53850">
    <property type="entry name" value="Periplasmic binding protein-like II"/>
    <property type="match status" value="1"/>
</dbReference>
<dbReference type="InterPro" id="IPR058163">
    <property type="entry name" value="LysR-type_TF_proteobact-type"/>
</dbReference>
<organism evidence="5 6">
    <name type="scientific">Burkholderia pseudomallei</name>
    <name type="common">Pseudomonas pseudomallei</name>
    <dbReference type="NCBI Taxonomy" id="28450"/>
    <lineage>
        <taxon>Bacteria</taxon>
        <taxon>Pseudomonadati</taxon>
        <taxon>Pseudomonadota</taxon>
        <taxon>Betaproteobacteria</taxon>
        <taxon>Burkholderiales</taxon>
        <taxon>Burkholderiaceae</taxon>
        <taxon>Burkholderia</taxon>
        <taxon>pseudomallei group</taxon>
    </lineage>
</organism>
<dbReference type="InterPro" id="IPR005119">
    <property type="entry name" value="LysR_subst-bd"/>
</dbReference>
<dbReference type="EMBL" id="JQIM01000010">
    <property type="protein sequence ID" value="KGX05530.1"/>
    <property type="molecule type" value="Genomic_DNA"/>
</dbReference>
<dbReference type="GO" id="GO:0003700">
    <property type="term" value="F:DNA-binding transcription factor activity"/>
    <property type="evidence" value="ECO:0007669"/>
    <property type="project" value="InterPro"/>
</dbReference>
<dbReference type="OMA" id="HQHAPAW"/>
<dbReference type="PROSITE" id="PS50931">
    <property type="entry name" value="HTH_LYSR"/>
    <property type="match status" value="1"/>
</dbReference>
<dbReference type="InterPro" id="IPR036390">
    <property type="entry name" value="WH_DNA-bd_sf"/>
</dbReference>
<dbReference type="Pfam" id="PF03466">
    <property type="entry name" value="LysR_substrate"/>
    <property type="match status" value="1"/>
</dbReference>
<name>A0A069BAD5_BURPE</name>
<dbReference type="AlphaFoldDB" id="A0A069BAD5"/>
<keyword evidence="4" id="KW-0804">Transcription</keyword>
<dbReference type="RefSeq" id="WP_004185837.1">
    <property type="nucleotide sequence ID" value="NZ_AP028081.1"/>
</dbReference>
<dbReference type="Gene3D" id="3.40.190.290">
    <property type="match status" value="1"/>
</dbReference>
<comment type="similarity">
    <text evidence="1">Belongs to the LysR transcriptional regulatory family.</text>
</comment>
<evidence type="ECO:0000256" key="2">
    <source>
        <dbReference type="ARBA" id="ARBA00023015"/>
    </source>
</evidence>
<proteinExistence type="inferred from homology"/>
<keyword evidence="2" id="KW-0805">Transcription regulation</keyword>